<gene>
    <name evidence="5" type="ORF">FRACYDRAFT_236009</name>
</gene>
<feature type="region of interest" description="Disordered" evidence="4">
    <location>
        <begin position="96"/>
        <end position="313"/>
    </location>
</feature>
<feature type="region of interest" description="Disordered" evidence="4">
    <location>
        <begin position="470"/>
        <end position="582"/>
    </location>
</feature>
<dbReference type="Gene3D" id="1.25.10.10">
    <property type="entry name" value="Leucine-rich Repeat Variant"/>
    <property type="match status" value="2"/>
</dbReference>
<feature type="compositionally biased region" description="Basic and acidic residues" evidence="4">
    <location>
        <begin position="68"/>
        <end position="78"/>
    </location>
</feature>
<feature type="compositionally biased region" description="Basic and acidic residues" evidence="4">
    <location>
        <begin position="526"/>
        <end position="538"/>
    </location>
</feature>
<dbReference type="OrthoDB" id="49108at2759"/>
<sequence length="1583" mass="172425">MQNNDSSIRLSLSDASSGTDPILTARSDCGPSPVKRSMIHNNNNNNNSNTTHGHDQSQSSHARSFDVATERGGRKIMSEDEVSSLVHSALRRSREAASSFSSRSSLSNSNSYKSSKNATFSPRSTSTPKSKSGGFITSPRSPPPSIYSKPSRSFCGRSSDSASPTKIGRPPIHSPLSGSPPSNSGSRQQPNYSLSSSSPTKKRIYVPNLSSPRSYYGNNDNNDNDNEEENINNGGDGSGVGGNAHGNKYYTNGGPSSSTMRSTRSTRSTRTMASYHTARLGDGTTPTTPGGGKRGDGDGGSTFSFDDFHTPTHSSCEVDAEAQEVVDIPSNQLSGSDNSVNSSEDIIRRVEEEIANARKAAKEATRRLAGVTADFRAKKAAKKGGKTTPDDDNNNNNNNNIPTDVGGIIADLAVSSTPDKQVDIVNNITTSNSNITEESIDHFDSALNIIGEEFDDEAIDDNKCVDDSNNTKVLNDENHSLSANATKERNRDEEDEMEVSTTCPTTEELDASLADDHSNKRIRSINFDDRPEDNKEINSDETNVQSLLPSDVLNDVVKSEEDKTNTDDKMKGNINKEDEDAAAGDVLSDSSLIEQQVGVPSNGSVPVEDSKFEEAMNNDDTMELGDITSDSEAPKVVLTPSTVGCILDNVSPDKLKGFISEGLENVLSNEAETWEQKYIFSESMSTEQDDQYVANDNASSRTENRGDFQTQEKGSILSGTDQDQDREKKKDEDQVQELLDDCSGHHSTDPEDVDAVRQGEISTVGDKCMQESDNEPSEDNVFIYQVVTPATSIDAKSTGRMTLSPKGSLSAIDEIECGAVDEAIEVLAEPIEYTLNNDEAKEDITRMNTSDSEKSQNDTGSNEAIEQFENAVAYEQHNNAGDAGTEEQGADEHSHNGKADSEQSDKQLATDFQNIEIDENELDSESKAHQSYGETLVSNEESNAFLDADLIESKSDDGQSVNNKIHIQKVAEDQEKASYDDFCADYKPKNEEDTRQWDDRVVSEDQTTAVMDNTVHHNTAMLLSNVLAGREKNQRSIEKTDLDEDIASLSPPLADPPTSPIIQRTSILLTNVQEYQHEDCTAVSRKPPPIPLPKERKGPVDHHVNDFESRGTKVRFKQRYPVPQQMRKNRHPSEIVFDHRSEKPGDILFYSKPKNDLKKLLEVATGSSIPRRSNACGALKVLSTQKKNQRTLIRTQGFLDALVFAIKDNYSIGDIEAGEAARTRAVNVVLNVSIIDNRYHVLSHPGLADSLVKCMMDDKGQARELACATLATLAKTQNCRELMATTPNLVDVLSIILKGDDPSLSDKYHPNNLDAHLDEDEGKINYSGDDEMSHVISDSYSSSSSTTNSSLGQDSAEAQEDLETLKRTRMNACAALLHLSKECSISRKLCASNTLLSCLVAASKEATNPIHTKCLEILANLTRFPHNNVCLVEYPGLIDTLITNGSHKCDTDRLWSMRILQNLSSETSAKSILASSSVLELLSTNMMRPQYKEQLAATATICNISTEPGAVVPLTNTKNVVATLVHVAHSPTSVLEVRLIACDTLATLGLWLQTLAGAGTIPGGVKASPLPTYITSGWQRWDK</sequence>
<name>A0A1E7FP58_9STRA</name>
<dbReference type="InterPro" id="IPR011989">
    <property type="entry name" value="ARM-like"/>
</dbReference>
<feature type="region of interest" description="Disordered" evidence="4">
    <location>
        <begin position="1337"/>
        <end position="1360"/>
    </location>
</feature>
<dbReference type="PANTHER" id="PTHR47249:SF1">
    <property type="entry name" value="VACUOLAR PROTEIN 8"/>
    <property type="match status" value="1"/>
</dbReference>
<evidence type="ECO:0000313" key="5">
    <source>
        <dbReference type="EMBL" id="OEU19948.1"/>
    </source>
</evidence>
<feature type="compositionally biased region" description="Low complexity" evidence="4">
    <location>
        <begin position="96"/>
        <end position="135"/>
    </location>
</feature>
<feature type="compositionally biased region" description="Basic and acidic residues" evidence="4">
    <location>
        <begin position="842"/>
        <end position="856"/>
    </location>
</feature>
<evidence type="ECO:0000256" key="2">
    <source>
        <dbReference type="ARBA" id="ARBA00022737"/>
    </source>
</evidence>
<feature type="compositionally biased region" description="Basic and acidic residues" evidence="4">
    <location>
        <begin position="742"/>
        <end position="752"/>
    </location>
</feature>
<feature type="coiled-coil region" evidence="3">
    <location>
        <begin position="340"/>
        <end position="374"/>
    </location>
</feature>
<dbReference type="InterPro" id="IPR016024">
    <property type="entry name" value="ARM-type_fold"/>
</dbReference>
<feature type="region of interest" description="Disordered" evidence="4">
    <location>
        <begin position="1"/>
        <end position="82"/>
    </location>
</feature>
<dbReference type="InterPro" id="IPR045156">
    <property type="entry name" value="Vac8"/>
</dbReference>
<feature type="compositionally biased region" description="Basic and acidic residues" evidence="4">
    <location>
        <begin position="723"/>
        <end position="733"/>
    </location>
</feature>
<feature type="compositionally biased region" description="Basic and acidic residues" evidence="4">
    <location>
        <begin position="890"/>
        <end position="905"/>
    </location>
</feature>
<feature type="region of interest" description="Disordered" evidence="4">
    <location>
        <begin position="842"/>
        <end position="861"/>
    </location>
</feature>
<feature type="compositionally biased region" description="Basic and acidic residues" evidence="4">
    <location>
        <begin position="557"/>
        <end position="576"/>
    </location>
</feature>
<accession>A0A1E7FP58</accession>
<feature type="region of interest" description="Disordered" evidence="4">
    <location>
        <begin position="881"/>
        <end position="906"/>
    </location>
</feature>
<feature type="region of interest" description="Disordered" evidence="4">
    <location>
        <begin position="375"/>
        <end position="402"/>
    </location>
</feature>
<dbReference type="Proteomes" id="UP000095751">
    <property type="component" value="Unassembled WGS sequence"/>
</dbReference>
<feature type="compositionally biased region" description="Low complexity" evidence="4">
    <location>
        <begin position="174"/>
        <end position="191"/>
    </location>
</feature>
<dbReference type="PANTHER" id="PTHR47249">
    <property type="entry name" value="VACUOLAR PROTEIN 8"/>
    <property type="match status" value="1"/>
</dbReference>
<dbReference type="EMBL" id="KV784355">
    <property type="protein sequence ID" value="OEU19948.1"/>
    <property type="molecule type" value="Genomic_DNA"/>
</dbReference>
<dbReference type="GO" id="GO:0043495">
    <property type="term" value="F:protein-membrane adaptor activity"/>
    <property type="evidence" value="ECO:0007669"/>
    <property type="project" value="InterPro"/>
</dbReference>
<keyword evidence="3" id="KW-0175">Coiled coil</keyword>
<dbReference type="InParanoid" id="A0A1E7FP58"/>
<feature type="compositionally biased region" description="Polar residues" evidence="4">
    <location>
        <begin position="694"/>
        <end position="720"/>
    </location>
</feature>
<feature type="compositionally biased region" description="Low complexity" evidence="4">
    <location>
        <begin position="1"/>
        <end position="17"/>
    </location>
</feature>
<feature type="region of interest" description="Disordered" evidence="4">
    <location>
        <begin position="684"/>
        <end position="752"/>
    </location>
</feature>
<dbReference type="SUPFAM" id="SSF48371">
    <property type="entry name" value="ARM repeat"/>
    <property type="match status" value="1"/>
</dbReference>
<evidence type="ECO:0000256" key="3">
    <source>
        <dbReference type="SAM" id="Coils"/>
    </source>
</evidence>
<dbReference type="GO" id="GO:0071562">
    <property type="term" value="P:nucleus-vacuole junction assembly"/>
    <property type="evidence" value="ECO:0007669"/>
    <property type="project" value="InterPro"/>
</dbReference>
<feature type="compositionally biased region" description="Polar residues" evidence="4">
    <location>
        <begin position="148"/>
        <end position="164"/>
    </location>
</feature>
<keyword evidence="2" id="KW-0677">Repeat</keyword>
<feature type="compositionally biased region" description="Gly residues" evidence="4">
    <location>
        <begin position="234"/>
        <end position="244"/>
    </location>
</feature>
<evidence type="ECO:0000256" key="1">
    <source>
        <dbReference type="ARBA" id="ARBA00005462"/>
    </source>
</evidence>
<feature type="compositionally biased region" description="Low complexity" evidence="4">
    <location>
        <begin position="1337"/>
        <end position="1355"/>
    </location>
</feature>
<evidence type="ECO:0000256" key="4">
    <source>
        <dbReference type="SAM" id="MobiDB-lite"/>
    </source>
</evidence>
<organism evidence="5 6">
    <name type="scientific">Fragilariopsis cylindrus CCMP1102</name>
    <dbReference type="NCBI Taxonomy" id="635003"/>
    <lineage>
        <taxon>Eukaryota</taxon>
        <taxon>Sar</taxon>
        <taxon>Stramenopiles</taxon>
        <taxon>Ochrophyta</taxon>
        <taxon>Bacillariophyta</taxon>
        <taxon>Bacillariophyceae</taxon>
        <taxon>Bacillariophycidae</taxon>
        <taxon>Bacillariales</taxon>
        <taxon>Bacillariaceae</taxon>
        <taxon>Fragilariopsis</taxon>
    </lineage>
</organism>
<dbReference type="KEGG" id="fcy:FRACYDRAFT_236009"/>
<protein>
    <submittedName>
        <fullName evidence="5">ARM repeat-containing protein</fullName>
    </submittedName>
</protein>
<reference evidence="5 6" key="1">
    <citation type="submission" date="2016-09" db="EMBL/GenBank/DDBJ databases">
        <title>Extensive genetic diversity and differential bi-allelic expression allows diatom success in the polar Southern Ocean.</title>
        <authorList>
            <consortium name="DOE Joint Genome Institute"/>
            <person name="Mock T."/>
            <person name="Otillar R.P."/>
            <person name="Strauss J."/>
            <person name="Dupont C."/>
            <person name="Frickenhaus S."/>
            <person name="Maumus F."/>
            <person name="Mcmullan M."/>
            <person name="Sanges R."/>
            <person name="Schmutz J."/>
            <person name="Toseland A."/>
            <person name="Valas R."/>
            <person name="Veluchamy A."/>
            <person name="Ward B.J."/>
            <person name="Allen A."/>
            <person name="Barry K."/>
            <person name="Falciatore A."/>
            <person name="Ferrante M."/>
            <person name="Fortunato A.E."/>
            <person name="Gloeckner G."/>
            <person name="Gruber A."/>
            <person name="Hipkin R."/>
            <person name="Janech M."/>
            <person name="Kroth P."/>
            <person name="Leese F."/>
            <person name="Lindquist E."/>
            <person name="Lyon B.R."/>
            <person name="Martin J."/>
            <person name="Mayer C."/>
            <person name="Parker M."/>
            <person name="Quesneville H."/>
            <person name="Raymond J."/>
            <person name="Uhlig C."/>
            <person name="Valentin K.U."/>
            <person name="Worden A.Z."/>
            <person name="Armbrust E.V."/>
            <person name="Bowler C."/>
            <person name="Green B."/>
            <person name="Moulton V."/>
            <person name="Van Oosterhout C."/>
            <person name="Grigoriev I."/>
        </authorList>
    </citation>
    <scope>NUCLEOTIDE SEQUENCE [LARGE SCALE GENOMIC DNA]</scope>
    <source>
        <strain evidence="5 6">CCMP1102</strain>
    </source>
</reference>
<feature type="compositionally biased region" description="Low complexity" evidence="4">
    <location>
        <begin position="256"/>
        <end position="272"/>
    </location>
</feature>
<feature type="compositionally biased region" description="Basic and acidic residues" evidence="4">
    <location>
        <begin position="1093"/>
        <end position="1105"/>
    </location>
</feature>
<comment type="similarity">
    <text evidence="1">Belongs to the beta-catenin family.</text>
</comment>
<evidence type="ECO:0000313" key="6">
    <source>
        <dbReference type="Proteomes" id="UP000095751"/>
    </source>
</evidence>
<keyword evidence="6" id="KW-1185">Reference proteome</keyword>
<feature type="region of interest" description="Disordered" evidence="4">
    <location>
        <begin position="1082"/>
        <end position="1105"/>
    </location>
</feature>
<proteinExistence type="inferred from homology"/>